<dbReference type="Pfam" id="PF00646">
    <property type="entry name" value="F-box"/>
    <property type="match status" value="1"/>
</dbReference>
<dbReference type="SUPFAM" id="SSF81383">
    <property type="entry name" value="F-box domain"/>
    <property type="match status" value="1"/>
</dbReference>
<dbReference type="Proteomes" id="UP000316621">
    <property type="component" value="Chromosome 9"/>
</dbReference>
<accession>A0A4Y7KR48</accession>
<name>A0A4Y7KR48_PAPSO</name>
<evidence type="ECO:0000313" key="3">
    <source>
        <dbReference type="EMBL" id="RZC75814.1"/>
    </source>
</evidence>
<dbReference type="InterPro" id="IPR050796">
    <property type="entry name" value="SCF_F-box_component"/>
</dbReference>
<dbReference type="STRING" id="3469.A0A4Y7KR48"/>
<gene>
    <name evidence="3" type="ORF">C5167_000145</name>
</gene>
<evidence type="ECO:0000256" key="1">
    <source>
        <dbReference type="SAM" id="MobiDB-lite"/>
    </source>
</evidence>
<dbReference type="Gramene" id="RZC75814">
    <property type="protein sequence ID" value="RZC75814"/>
    <property type="gene ID" value="C5167_000145"/>
</dbReference>
<dbReference type="CDD" id="cd22157">
    <property type="entry name" value="F-box_AtFBW1-like"/>
    <property type="match status" value="1"/>
</dbReference>
<organism evidence="3 4">
    <name type="scientific">Papaver somniferum</name>
    <name type="common">Opium poppy</name>
    <dbReference type="NCBI Taxonomy" id="3469"/>
    <lineage>
        <taxon>Eukaryota</taxon>
        <taxon>Viridiplantae</taxon>
        <taxon>Streptophyta</taxon>
        <taxon>Embryophyta</taxon>
        <taxon>Tracheophyta</taxon>
        <taxon>Spermatophyta</taxon>
        <taxon>Magnoliopsida</taxon>
        <taxon>Ranunculales</taxon>
        <taxon>Papaveraceae</taxon>
        <taxon>Papaveroideae</taxon>
        <taxon>Papaver</taxon>
    </lineage>
</organism>
<dbReference type="PANTHER" id="PTHR31672:SF13">
    <property type="entry name" value="F-BOX PROTEIN CPR30-LIKE"/>
    <property type="match status" value="1"/>
</dbReference>
<feature type="domain" description="F-box" evidence="2">
    <location>
        <begin position="3"/>
        <end position="39"/>
    </location>
</feature>
<feature type="region of interest" description="Disordered" evidence="1">
    <location>
        <begin position="166"/>
        <end position="188"/>
    </location>
</feature>
<dbReference type="InterPro" id="IPR001810">
    <property type="entry name" value="F-box_dom"/>
</dbReference>
<dbReference type="AlphaFoldDB" id="A0A4Y7KR48"/>
<reference evidence="3 4" key="1">
    <citation type="journal article" date="2018" name="Science">
        <title>The opium poppy genome and morphinan production.</title>
        <authorList>
            <person name="Guo L."/>
            <person name="Winzer T."/>
            <person name="Yang X."/>
            <person name="Li Y."/>
            <person name="Ning Z."/>
            <person name="He Z."/>
            <person name="Teodor R."/>
            <person name="Lu Y."/>
            <person name="Bowser T.A."/>
            <person name="Graham I.A."/>
            <person name="Ye K."/>
        </authorList>
    </citation>
    <scope>NUCLEOTIDE SEQUENCE [LARGE SCALE GENOMIC DNA]</scope>
    <source>
        <strain evidence="4">cv. HN1</strain>
        <tissue evidence="3">Leaves</tissue>
    </source>
</reference>
<sequence length="287" mass="33522">MANLTEDSIIEILLRLPVSYIARFRCICKSWKNLLTHDIRFVCTNVNYDITKRNFKLLHTTRKEITQDLDEKYYVESQSLVSNEGIKTIRYPFENLSKGKTEQVIQILGNCNGSICVCTHWCIVHLWNPFTKEYKVIQSPKKPVGYQSNRYFIFKINCGRDWGVSKWSTPSTSTESRKRKESPTSNPESQVILSFNLEEEIFKEIPLPDGMDSKFDYRFVDVLRGYLYLLCSVSKVGFEIWEMKDYGVKESWSKLFKTDNQLIMNIPSYNYFRSAVPSENGGHVVFT</sequence>
<dbReference type="OMA" id="SICVCTH"/>
<proteinExistence type="predicted"/>
<keyword evidence="4" id="KW-1185">Reference proteome</keyword>
<dbReference type="EMBL" id="CM010723">
    <property type="protein sequence ID" value="RZC75814.1"/>
    <property type="molecule type" value="Genomic_DNA"/>
</dbReference>
<evidence type="ECO:0000313" key="4">
    <source>
        <dbReference type="Proteomes" id="UP000316621"/>
    </source>
</evidence>
<dbReference type="InterPro" id="IPR036047">
    <property type="entry name" value="F-box-like_dom_sf"/>
</dbReference>
<dbReference type="PANTHER" id="PTHR31672">
    <property type="entry name" value="BNACNNG10540D PROTEIN"/>
    <property type="match status" value="1"/>
</dbReference>
<protein>
    <recommendedName>
        <fullName evidence="2">F-box domain-containing protein</fullName>
    </recommendedName>
</protein>
<evidence type="ECO:0000259" key="2">
    <source>
        <dbReference type="Pfam" id="PF00646"/>
    </source>
</evidence>